<gene>
    <name evidence="1" type="ORF">SAMN04487775_107223</name>
</gene>
<accession>A0A1I3LW99</accession>
<dbReference type="AlphaFoldDB" id="A0A1I3LW99"/>
<dbReference type="EMBL" id="FORI01000007">
    <property type="protein sequence ID" value="SFI88840.1"/>
    <property type="molecule type" value="Genomic_DNA"/>
</dbReference>
<reference evidence="2" key="1">
    <citation type="submission" date="2016-10" db="EMBL/GenBank/DDBJ databases">
        <authorList>
            <person name="Varghese N."/>
            <person name="Submissions S."/>
        </authorList>
    </citation>
    <scope>NUCLEOTIDE SEQUENCE [LARGE SCALE GENOMIC DNA]</scope>
    <source>
        <strain evidence="2">XBD1002</strain>
    </source>
</reference>
<keyword evidence="2" id="KW-1185">Reference proteome</keyword>
<dbReference type="RefSeq" id="WP_074932503.1">
    <property type="nucleotide sequence ID" value="NZ_FORI01000007.1"/>
</dbReference>
<evidence type="ECO:0000313" key="1">
    <source>
        <dbReference type="EMBL" id="SFI88840.1"/>
    </source>
</evidence>
<organism evidence="1 2">
    <name type="scientific">Treponema bryantii</name>
    <dbReference type="NCBI Taxonomy" id="163"/>
    <lineage>
        <taxon>Bacteria</taxon>
        <taxon>Pseudomonadati</taxon>
        <taxon>Spirochaetota</taxon>
        <taxon>Spirochaetia</taxon>
        <taxon>Spirochaetales</taxon>
        <taxon>Treponemataceae</taxon>
        <taxon>Treponema</taxon>
    </lineage>
</organism>
<name>A0A1I3LW99_9SPIR</name>
<proteinExistence type="predicted"/>
<sequence length="162" mass="19144">MKKEKIRTIIKRTKNSKIKTKSKPDNTTENIKYDFTLLEEIFKGAENRKFIRTELKRIAEDYKIPESTVALYAGKRFIWQDYCSKESGYALEKLEGDELLDEIMNIADSKESEKEFDWKAFFQGVDGDLMEDFAIIQLPKLPIWDELLEYLEAKENQKNKNN</sequence>
<dbReference type="Proteomes" id="UP000182737">
    <property type="component" value="Unassembled WGS sequence"/>
</dbReference>
<protein>
    <submittedName>
        <fullName evidence="1">Uncharacterized protein</fullName>
    </submittedName>
</protein>
<evidence type="ECO:0000313" key="2">
    <source>
        <dbReference type="Proteomes" id="UP000182737"/>
    </source>
</evidence>